<gene>
    <name evidence="2" type="primary">CR788254.1</name>
</gene>
<name>A0A1A8AQL2_NOTFU</name>
<dbReference type="SUPFAM" id="SSF53098">
    <property type="entry name" value="Ribonuclease H-like"/>
    <property type="match status" value="1"/>
</dbReference>
<protein>
    <recommendedName>
        <fullName evidence="1">Integrase catalytic domain-containing protein</fullName>
    </recommendedName>
</protein>
<reference evidence="2" key="2">
    <citation type="submission" date="2016-06" db="EMBL/GenBank/DDBJ databases">
        <title>The genome of a short-lived fish provides insights into sex chromosome evolution and the genetic control of aging.</title>
        <authorList>
            <person name="Reichwald K."/>
            <person name="Felder M."/>
            <person name="Petzold A."/>
            <person name="Koch P."/>
            <person name="Groth M."/>
            <person name="Platzer M."/>
        </authorList>
    </citation>
    <scope>NUCLEOTIDE SEQUENCE</scope>
    <source>
        <tissue evidence="2">Brain</tissue>
    </source>
</reference>
<dbReference type="Gene3D" id="3.30.420.10">
    <property type="entry name" value="Ribonuclease H-like superfamily/Ribonuclease H"/>
    <property type="match status" value="1"/>
</dbReference>
<dbReference type="PANTHER" id="PTHR37984">
    <property type="entry name" value="PROTEIN CBG26694"/>
    <property type="match status" value="1"/>
</dbReference>
<organism evidence="2">
    <name type="scientific">Nothobranchius furzeri</name>
    <name type="common">Turquoise killifish</name>
    <dbReference type="NCBI Taxonomy" id="105023"/>
    <lineage>
        <taxon>Eukaryota</taxon>
        <taxon>Metazoa</taxon>
        <taxon>Chordata</taxon>
        <taxon>Craniata</taxon>
        <taxon>Vertebrata</taxon>
        <taxon>Euteleostomi</taxon>
        <taxon>Actinopterygii</taxon>
        <taxon>Neopterygii</taxon>
        <taxon>Teleostei</taxon>
        <taxon>Neoteleostei</taxon>
        <taxon>Acanthomorphata</taxon>
        <taxon>Ovalentaria</taxon>
        <taxon>Atherinomorphae</taxon>
        <taxon>Cyprinodontiformes</taxon>
        <taxon>Nothobranchiidae</taxon>
        <taxon>Nothobranchius</taxon>
    </lineage>
</organism>
<evidence type="ECO:0000313" key="2">
    <source>
        <dbReference type="EMBL" id="SBP56968.1"/>
    </source>
</evidence>
<dbReference type="InterPro" id="IPR012337">
    <property type="entry name" value="RNaseH-like_sf"/>
</dbReference>
<dbReference type="AlphaFoldDB" id="A0A1A8AQL2"/>
<feature type="domain" description="Integrase catalytic" evidence="1">
    <location>
        <begin position="1"/>
        <end position="85"/>
    </location>
</feature>
<reference evidence="2" key="1">
    <citation type="submission" date="2016-05" db="EMBL/GenBank/DDBJ databases">
        <authorList>
            <person name="Lavstsen T."/>
            <person name="Jespersen J.S."/>
        </authorList>
    </citation>
    <scope>NUCLEOTIDE SEQUENCE</scope>
    <source>
        <tissue evidence="2">Brain</tissue>
    </source>
</reference>
<dbReference type="InterPro" id="IPR050951">
    <property type="entry name" value="Retrovirus_Pol_polyprotein"/>
</dbReference>
<dbReference type="GO" id="GO:0003676">
    <property type="term" value="F:nucleic acid binding"/>
    <property type="evidence" value="ECO:0007669"/>
    <property type="project" value="InterPro"/>
</dbReference>
<dbReference type="PANTHER" id="PTHR37984:SF5">
    <property type="entry name" value="PROTEIN NYNRIN-LIKE"/>
    <property type="match status" value="1"/>
</dbReference>
<dbReference type="GO" id="GO:0015074">
    <property type="term" value="P:DNA integration"/>
    <property type="evidence" value="ECO:0007669"/>
    <property type="project" value="InterPro"/>
</dbReference>
<dbReference type="Pfam" id="PF00665">
    <property type="entry name" value="rve"/>
    <property type="match status" value="1"/>
</dbReference>
<proteinExistence type="predicted"/>
<dbReference type="EMBL" id="HADY01018483">
    <property type="protein sequence ID" value="SBP56968.1"/>
    <property type="molecule type" value="Transcribed_RNA"/>
</dbReference>
<dbReference type="InterPro" id="IPR001584">
    <property type="entry name" value="Integrase_cat-core"/>
</dbReference>
<evidence type="ECO:0000259" key="1">
    <source>
        <dbReference type="PROSITE" id="PS50994"/>
    </source>
</evidence>
<dbReference type="InterPro" id="IPR036397">
    <property type="entry name" value="RNaseH_sf"/>
</dbReference>
<sequence length="113" mass="12566">MTVSDCYSRFLEIMRLPTTTSAQVIQNLKTVFARFGIPDKVVSSNGPQFVSAEFREFAKSLDFKHCTSSPHHPHGTAMPCRMGRANCLKDIEATGPCDGHTGLKIHSLLHHRL</sequence>
<dbReference type="PROSITE" id="PS50994">
    <property type="entry name" value="INTEGRASE"/>
    <property type="match status" value="1"/>
</dbReference>
<accession>A0A1A8AQL2</accession>